<dbReference type="OrthoDB" id="9998011at2759"/>
<reference evidence="1" key="1">
    <citation type="journal article" date="2004" name="Nature">
        <title>Genome duplication in the teleost fish Tetraodon nigroviridis reveals the early vertebrate proto-karyotype.</title>
        <authorList>
            <person name="Jaillon O."/>
            <person name="Aury J.-M."/>
            <person name="Brunet F."/>
            <person name="Petit J.-L."/>
            <person name="Stange-Thomann N."/>
            <person name="Mauceli E."/>
            <person name="Bouneau L."/>
            <person name="Fischer C."/>
            <person name="Ozouf-Costaz C."/>
            <person name="Bernot A."/>
            <person name="Nicaud S."/>
            <person name="Jaffe D."/>
            <person name="Fisher S."/>
            <person name="Lutfalla G."/>
            <person name="Dossat C."/>
            <person name="Segurens B."/>
            <person name="Dasilva C."/>
            <person name="Salanoubat M."/>
            <person name="Levy M."/>
            <person name="Boudet N."/>
            <person name="Castellano S."/>
            <person name="Anthouard V."/>
            <person name="Jubin C."/>
            <person name="Castelli V."/>
            <person name="Katinka M."/>
            <person name="Vacherie B."/>
            <person name="Biemont C."/>
            <person name="Skalli Z."/>
            <person name="Cattolico L."/>
            <person name="Poulain J."/>
            <person name="De Berardinis V."/>
            <person name="Cruaud C."/>
            <person name="Duprat S."/>
            <person name="Brottier P."/>
            <person name="Coutanceau J.-P."/>
            <person name="Gouzy J."/>
            <person name="Parra G."/>
            <person name="Lardier G."/>
            <person name="Chapple C."/>
            <person name="McKernan K.J."/>
            <person name="McEwan P."/>
            <person name="Bosak S."/>
            <person name="Kellis M."/>
            <person name="Volff J.-N."/>
            <person name="Guigo R."/>
            <person name="Zody M.C."/>
            <person name="Mesirov J."/>
            <person name="Lindblad-Toh K."/>
            <person name="Birren B."/>
            <person name="Nusbaum C."/>
            <person name="Kahn D."/>
            <person name="Robinson-Rechavi M."/>
            <person name="Laudet V."/>
            <person name="Schachter V."/>
            <person name="Quetier F."/>
            <person name="Saurin W."/>
            <person name="Scarpelli C."/>
            <person name="Wincker P."/>
            <person name="Lander E.S."/>
            <person name="Weissenbach J."/>
            <person name="Roest Crollius H."/>
        </authorList>
    </citation>
    <scope>NUCLEOTIDE SEQUENCE [LARGE SCALE GENOMIC DNA]</scope>
</reference>
<comment type="caution">
    <text evidence="1">The sequence shown here is derived from an EMBL/GenBank/DDBJ whole genome shotgun (WGS) entry which is preliminary data.</text>
</comment>
<name>Q4SW98_TETNG</name>
<feature type="non-terminal residue" evidence="1">
    <location>
        <position position="1"/>
    </location>
</feature>
<gene>
    <name evidence="1" type="ORF">GSTENG00011598001</name>
</gene>
<protein>
    <submittedName>
        <fullName evidence="1">(spotted green pufferfish) hypothetical protein</fullName>
    </submittedName>
</protein>
<dbReference type="KEGG" id="tng:GSTEN00011598G001"/>
<proteinExistence type="predicted"/>
<sequence length="156" mass="16679">QVKLKVSAEALKTDVLCGNEVATVPKTGQIDTVVRTLLVEVGGGRPSWALTGSGANANAASSLHRPKERRRWSVTTLCSARQVSPRTVSVSRMRMMMRMMMMISLCSCSFRGTQREESLSAAARVLCGRIGPGLRLRAGSAPVLRPRPGSPAPTST</sequence>
<accession>Q4SW98</accession>
<reference evidence="1" key="2">
    <citation type="submission" date="2004-02" db="EMBL/GenBank/DDBJ databases">
        <authorList>
            <consortium name="Genoscope"/>
            <consortium name="Whitehead Institute Centre for Genome Research"/>
        </authorList>
    </citation>
    <scope>NUCLEOTIDE SEQUENCE</scope>
</reference>
<dbReference type="InterPro" id="IPR013783">
    <property type="entry name" value="Ig-like_fold"/>
</dbReference>
<dbReference type="EMBL" id="CAAE01013654">
    <property type="protein sequence ID" value="CAF95084.1"/>
    <property type="molecule type" value="Genomic_DNA"/>
</dbReference>
<dbReference type="Gene3D" id="2.60.40.10">
    <property type="entry name" value="Immunoglobulins"/>
    <property type="match status" value="1"/>
</dbReference>
<dbReference type="AlphaFoldDB" id="Q4SW98"/>
<evidence type="ECO:0000313" key="1">
    <source>
        <dbReference type="EMBL" id="CAF95084.1"/>
    </source>
</evidence>
<organism evidence="1">
    <name type="scientific">Tetraodon nigroviridis</name>
    <name type="common">Spotted green pufferfish</name>
    <name type="synonym">Chelonodon nigroviridis</name>
    <dbReference type="NCBI Taxonomy" id="99883"/>
    <lineage>
        <taxon>Eukaryota</taxon>
        <taxon>Metazoa</taxon>
        <taxon>Chordata</taxon>
        <taxon>Craniata</taxon>
        <taxon>Vertebrata</taxon>
        <taxon>Euteleostomi</taxon>
        <taxon>Actinopterygii</taxon>
        <taxon>Neopterygii</taxon>
        <taxon>Teleostei</taxon>
        <taxon>Neoteleostei</taxon>
        <taxon>Acanthomorphata</taxon>
        <taxon>Eupercaria</taxon>
        <taxon>Tetraodontiformes</taxon>
        <taxon>Tetradontoidea</taxon>
        <taxon>Tetraodontidae</taxon>
        <taxon>Tetraodon</taxon>
    </lineage>
</organism>